<feature type="compositionally biased region" description="Polar residues" evidence="1">
    <location>
        <begin position="1"/>
        <end position="10"/>
    </location>
</feature>
<protein>
    <submittedName>
        <fullName evidence="2">Uncharacterized protein</fullName>
    </submittedName>
</protein>
<evidence type="ECO:0000256" key="1">
    <source>
        <dbReference type="SAM" id="MobiDB-lite"/>
    </source>
</evidence>
<evidence type="ECO:0000313" key="5">
    <source>
        <dbReference type="Proteomes" id="UP000564629"/>
    </source>
</evidence>
<accession>A0A511FG95</accession>
<evidence type="ECO:0000313" key="3">
    <source>
        <dbReference type="EMBL" id="MBB5473878.1"/>
    </source>
</evidence>
<reference evidence="2 4" key="1">
    <citation type="submission" date="2019-07" db="EMBL/GenBank/DDBJ databases">
        <title>Whole genome shotgun sequence of Cellulomonas hominis NBRC 16055.</title>
        <authorList>
            <person name="Hosoyama A."/>
            <person name="Uohara A."/>
            <person name="Ohji S."/>
            <person name="Ichikawa N."/>
        </authorList>
    </citation>
    <scope>NUCLEOTIDE SEQUENCE [LARGE SCALE GENOMIC DNA]</scope>
    <source>
        <strain evidence="2 4">NBRC 16055</strain>
    </source>
</reference>
<dbReference type="Proteomes" id="UP000321723">
    <property type="component" value="Unassembled WGS sequence"/>
</dbReference>
<sequence length="191" mass="19809">MSSTPDTSADQPPVSPAQRALAEAVAEIERHVATGGWDGPVRVFALVRTQAALDAEPALAGQLPPEVLAVAAADPEHLTSVEQEGLPPSDDLEGLLGAIAWPEGVHGAALTVERIVLPPEAEEGLPEDPDAALTALLAHPQRQDVRLAVGVLRDGTSWCAVRQRAADRDDAVGQGPDVVPGLVEALRATFA</sequence>
<dbReference type="EMBL" id="JACHDN010000001">
    <property type="protein sequence ID" value="MBB5473878.1"/>
    <property type="molecule type" value="Genomic_DNA"/>
</dbReference>
<name>A0A511FG95_9CELL</name>
<evidence type="ECO:0000313" key="4">
    <source>
        <dbReference type="Proteomes" id="UP000321723"/>
    </source>
</evidence>
<feature type="region of interest" description="Disordered" evidence="1">
    <location>
        <begin position="1"/>
        <end position="22"/>
    </location>
</feature>
<organism evidence="2 4">
    <name type="scientific">Cellulomonas hominis</name>
    <dbReference type="NCBI Taxonomy" id="156981"/>
    <lineage>
        <taxon>Bacteria</taxon>
        <taxon>Bacillati</taxon>
        <taxon>Actinomycetota</taxon>
        <taxon>Actinomycetes</taxon>
        <taxon>Micrococcales</taxon>
        <taxon>Cellulomonadaceae</taxon>
        <taxon>Cellulomonas</taxon>
    </lineage>
</organism>
<keyword evidence="4" id="KW-1185">Reference proteome</keyword>
<proteinExistence type="predicted"/>
<gene>
    <name evidence="2" type="ORF">CHO01_33280</name>
    <name evidence="3" type="ORF">HNR08_002614</name>
</gene>
<dbReference type="AlphaFoldDB" id="A0A511FG95"/>
<evidence type="ECO:0000313" key="2">
    <source>
        <dbReference type="EMBL" id="GEL48212.1"/>
    </source>
</evidence>
<dbReference type="EMBL" id="BJVQ01000067">
    <property type="protein sequence ID" value="GEL48212.1"/>
    <property type="molecule type" value="Genomic_DNA"/>
</dbReference>
<dbReference type="InterPro" id="IPR047681">
    <property type="entry name" value="PPA1309-like"/>
</dbReference>
<dbReference type="Proteomes" id="UP000564629">
    <property type="component" value="Unassembled WGS sequence"/>
</dbReference>
<dbReference type="NCBIfam" id="NF040618">
    <property type="entry name" value="PPA1309_fam"/>
    <property type="match status" value="1"/>
</dbReference>
<reference evidence="3 5" key="2">
    <citation type="submission" date="2020-08" db="EMBL/GenBank/DDBJ databases">
        <title>Sequencing the genomes of 1000 actinobacteria strains.</title>
        <authorList>
            <person name="Klenk H.-P."/>
        </authorList>
    </citation>
    <scope>NUCLEOTIDE SEQUENCE [LARGE SCALE GENOMIC DNA]</scope>
    <source>
        <strain evidence="3 5">DSM 9581</strain>
    </source>
</reference>
<comment type="caution">
    <text evidence="2">The sequence shown here is derived from an EMBL/GenBank/DDBJ whole genome shotgun (WGS) entry which is preliminary data.</text>
</comment>